<evidence type="ECO:0000256" key="1">
    <source>
        <dbReference type="ARBA" id="ARBA00022801"/>
    </source>
</evidence>
<accession>A0A1V6P6K1</accession>
<organism evidence="3 4">
    <name type="scientific">Penicillium decumbens</name>
    <dbReference type="NCBI Taxonomy" id="69771"/>
    <lineage>
        <taxon>Eukaryota</taxon>
        <taxon>Fungi</taxon>
        <taxon>Dikarya</taxon>
        <taxon>Ascomycota</taxon>
        <taxon>Pezizomycotina</taxon>
        <taxon>Eurotiomycetes</taxon>
        <taxon>Eurotiomycetidae</taxon>
        <taxon>Eurotiales</taxon>
        <taxon>Aspergillaceae</taxon>
        <taxon>Penicillium</taxon>
    </lineage>
</organism>
<sequence length="153" mass="17249">MSRRDSVPVKVIGKQDLNISYTDRHAVRAVLYNSSTKHVALIRIAKGNYHKLPGGGIETDEDHTMAAKREILEEPGCEVSIEHTTLFARSEGWRDYLHQISFCYVATLVEDTGRPESTDLELSEGLSHCWIPIDCTISTTRDFRPSSEVGRFI</sequence>
<dbReference type="STRING" id="69771.A0A1V6P6K1"/>
<comment type="caution">
    <text evidence="3">The sequence shown here is derived from an EMBL/GenBank/DDBJ whole genome shotgun (WGS) entry which is preliminary data.</text>
</comment>
<feature type="domain" description="Nudix hydrolase" evidence="2">
    <location>
        <begin position="22"/>
        <end position="153"/>
    </location>
</feature>
<dbReference type="InterPro" id="IPR020084">
    <property type="entry name" value="NUDIX_hydrolase_CS"/>
</dbReference>
<name>A0A1V6P6K1_PENDC</name>
<keyword evidence="1" id="KW-0378">Hydrolase</keyword>
<dbReference type="GO" id="GO:0016787">
    <property type="term" value="F:hydrolase activity"/>
    <property type="evidence" value="ECO:0007669"/>
    <property type="project" value="UniProtKB-KW"/>
</dbReference>
<dbReference type="Pfam" id="PF00293">
    <property type="entry name" value="NUDIX"/>
    <property type="match status" value="1"/>
</dbReference>
<evidence type="ECO:0000259" key="2">
    <source>
        <dbReference type="PROSITE" id="PS51462"/>
    </source>
</evidence>
<dbReference type="SUPFAM" id="SSF55811">
    <property type="entry name" value="Nudix"/>
    <property type="match status" value="1"/>
</dbReference>
<dbReference type="AlphaFoldDB" id="A0A1V6P6K1"/>
<dbReference type="PROSITE" id="PS51462">
    <property type="entry name" value="NUDIX"/>
    <property type="match status" value="1"/>
</dbReference>
<proteinExistence type="predicted"/>
<dbReference type="OrthoDB" id="2011998at2759"/>
<reference evidence="4" key="1">
    <citation type="journal article" date="2017" name="Nat. Microbiol.">
        <title>Global analysis of biosynthetic gene clusters reveals vast potential of secondary metabolite production in Penicillium species.</title>
        <authorList>
            <person name="Nielsen J.C."/>
            <person name="Grijseels S."/>
            <person name="Prigent S."/>
            <person name="Ji B."/>
            <person name="Dainat J."/>
            <person name="Nielsen K.F."/>
            <person name="Frisvad J.C."/>
            <person name="Workman M."/>
            <person name="Nielsen J."/>
        </authorList>
    </citation>
    <scope>NUCLEOTIDE SEQUENCE [LARGE SCALE GENOMIC DNA]</scope>
    <source>
        <strain evidence="4">IBT 11843</strain>
    </source>
</reference>
<dbReference type="OMA" id="FRPWYKD"/>
<dbReference type="InterPro" id="IPR000086">
    <property type="entry name" value="NUDIX_hydrolase_dom"/>
</dbReference>
<evidence type="ECO:0000313" key="3">
    <source>
        <dbReference type="EMBL" id="OQD72630.1"/>
    </source>
</evidence>
<dbReference type="PANTHER" id="PTHR43736:SF2">
    <property type="entry name" value="MUTT_NUDIX FAMILY PROTEIN"/>
    <property type="match status" value="1"/>
</dbReference>
<dbReference type="PANTHER" id="PTHR43736">
    <property type="entry name" value="ADP-RIBOSE PYROPHOSPHATASE"/>
    <property type="match status" value="1"/>
</dbReference>
<evidence type="ECO:0000313" key="4">
    <source>
        <dbReference type="Proteomes" id="UP000191522"/>
    </source>
</evidence>
<dbReference type="Gene3D" id="3.90.79.10">
    <property type="entry name" value="Nucleoside Triphosphate Pyrophosphohydrolase"/>
    <property type="match status" value="1"/>
</dbReference>
<protein>
    <recommendedName>
        <fullName evidence="2">Nudix hydrolase domain-containing protein</fullName>
    </recommendedName>
</protein>
<dbReference type="EMBL" id="MDYL01000020">
    <property type="protein sequence ID" value="OQD72630.1"/>
    <property type="molecule type" value="Genomic_DNA"/>
</dbReference>
<dbReference type="InterPro" id="IPR015797">
    <property type="entry name" value="NUDIX_hydrolase-like_dom_sf"/>
</dbReference>
<gene>
    <name evidence="3" type="ORF">PENDEC_c020G00244</name>
</gene>
<dbReference type="Proteomes" id="UP000191522">
    <property type="component" value="Unassembled WGS sequence"/>
</dbReference>
<dbReference type="PROSITE" id="PS00893">
    <property type="entry name" value="NUDIX_BOX"/>
    <property type="match status" value="1"/>
</dbReference>
<keyword evidence="4" id="KW-1185">Reference proteome</keyword>